<dbReference type="SMART" id="SM00342">
    <property type="entry name" value="HTH_ARAC"/>
    <property type="match status" value="1"/>
</dbReference>
<dbReference type="AlphaFoldDB" id="A0A1T5H0C2"/>
<evidence type="ECO:0000313" key="5">
    <source>
        <dbReference type="EMBL" id="SKC14122.1"/>
    </source>
</evidence>
<keyword evidence="1" id="KW-0805">Transcription regulation</keyword>
<dbReference type="GO" id="GO:0003700">
    <property type="term" value="F:DNA-binding transcription factor activity"/>
    <property type="evidence" value="ECO:0007669"/>
    <property type="project" value="InterPro"/>
</dbReference>
<proteinExistence type="predicted"/>
<dbReference type="InterPro" id="IPR018060">
    <property type="entry name" value="HTH_AraC"/>
</dbReference>
<evidence type="ECO:0000256" key="2">
    <source>
        <dbReference type="ARBA" id="ARBA00023125"/>
    </source>
</evidence>
<keyword evidence="3" id="KW-0804">Transcription</keyword>
<dbReference type="PANTHER" id="PTHR43280">
    <property type="entry name" value="ARAC-FAMILY TRANSCRIPTIONAL REGULATOR"/>
    <property type="match status" value="1"/>
</dbReference>
<dbReference type="PANTHER" id="PTHR43280:SF32">
    <property type="entry name" value="TRANSCRIPTIONAL REGULATORY PROTEIN"/>
    <property type="match status" value="1"/>
</dbReference>
<evidence type="ECO:0000313" key="6">
    <source>
        <dbReference type="Proteomes" id="UP000190897"/>
    </source>
</evidence>
<evidence type="ECO:0000259" key="4">
    <source>
        <dbReference type="PROSITE" id="PS01124"/>
    </source>
</evidence>
<dbReference type="EMBL" id="FUZA01000007">
    <property type="protein sequence ID" value="SKC14122.1"/>
    <property type="molecule type" value="Genomic_DNA"/>
</dbReference>
<evidence type="ECO:0000256" key="3">
    <source>
        <dbReference type="ARBA" id="ARBA00023163"/>
    </source>
</evidence>
<dbReference type="Gene3D" id="1.10.10.60">
    <property type="entry name" value="Homeodomain-like"/>
    <property type="match status" value="2"/>
</dbReference>
<dbReference type="InterPro" id="IPR009057">
    <property type="entry name" value="Homeodomain-like_sf"/>
</dbReference>
<protein>
    <submittedName>
        <fullName evidence="5">Helix-turn-helix domain-containing protein</fullName>
    </submittedName>
</protein>
<dbReference type="PROSITE" id="PS01124">
    <property type="entry name" value="HTH_ARAC_FAMILY_2"/>
    <property type="match status" value="1"/>
</dbReference>
<dbReference type="GO" id="GO:0043565">
    <property type="term" value="F:sequence-specific DNA binding"/>
    <property type="evidence" value="ECO:0007669"/>
    <property type="project" value="InterPro"/>
</dbReference>
<keyword evidence="6" id="KW-1185">Reference proteome</keyword>
<name>A0A1T5H0C2_9BACT</name>
<dbReference type="Proteomes" id="UP000190897">
    <property type="component" value="Unassembled WGS sequence"/>
</dbReference>
<dbReference type="Pfam" id="PF12833">
    <property type="entry name" value="HTH_18"/>
    <property type="match status" value="1"/>
</dbReference>
<dbReference type="STRING" id="651661.SAMN05660293_04732"/>
<reference evidence="6" key="1">
    <citation type="submission" date="2017-02" db="EMBL/GenBank/DDBJ databases">
        <authorList>
            <person name="Varghese N."/>
            <person name="Submissions S."/>
        </authorList>
    </citation>
    <scope>NUCLEOTIDE SEQUENCE [LARGE SCALE GENOMIC DNA]</scope>
    <source>
        <strain evidence="6">DSM 22270</strain>
    </source>
</reference>
<organism evidence="5 6">
    <name type="scientific">Dyadobacter psychrophilus</name>
    <dbReference type="NCBI Taxonomy" id="651661"/>
    <lineage>
        <taxon>Bacteria</taxon>
        <taxon>Pseudomonadati</taxon>
        <taxon>Bacteroidota</taxon>
        <taxon>Cytophagia</taxon>
        <taxon>Cytophagales</taxon>
        <taxon>Spirosomataceae</taxon>
        <taxon>Dyadobacter</taxon>
    </lineage>
</organism>
<gene>
    <name evidence="5" type="ORF">SAMN05660293_04732</name>
</gene>
<sequence>MPHCQHNEAIFVFMSTNIHLHTVEELFKFFGLDQPVHHPLVAIIDFGQVREADIGNIKISTDFYTLIYKTYNRNHVKYGRKLVDFTNGSLICLAPNQTLEMDDDTEGSPQPLGWGLGFHPDLIRGTPLGDKMKSYSFFSYEVSEALHLSEKEKQILMDCVQKIEAELHENIDVHSQSILVSGIEMLLNYCSRFYGRQFITRKTSNNAVIVQVEKLLNEYFGLGDLSERGLPTVRYLAEQVNLSPNYLSDLLKKETGKNAQDHIHYHLIEEAKNILLSSSRSVGEIAYGLGFEYPQYFNKLFKQKTGKTPVAFRNMN</sequence>
<accession>A0A1T5H0C2</accession>
<feature type="domain" description="HTH araC/xylS-type" evidence="4">
    <location>
        <begin position="224"/>
        <end position="315"/>
    </location>
</feature>
<evidence type="ECO:0000256" key="1">
    <source>
        <dbReference type="ARBA" id="ARBA00023015"/>
    </source>
</evidence>
<dbReference type="SUPFAM" id="SSF46689">
    <property type="entry name" value="Homeodomain-like"/>
    <property type="match status" value="1"/>
</dbReference>
<keyword evidence="2" id="KW-0238">DNA-binding</keyword>